<protein>
    <submittedName>
        <fullName evidence="1">Uncharacterized protein</fullName>
    </submittedName>
</protein>
<evidence type="ECO:0000313" key="2">
    <source>
        <dbReference type="Proteomes" id="UP000013487"/>
    </source>
</evidence>
<accession>A0AAN4KN77</accession>
<evidence type="ECO:0000313" key="1">
    <source>
        <dbReference type="EMBL" id="ERH98538.1"/>
    </source>
</evidence>
<dbReference type="Proteomes" id="UP000013487">
    <property type="component" value="Unassembled WGS sequence"/>
</dbReference>
<dbReference type="AlphaFoldDB" id="A0AAN4KN77"/>
<organism evidence="1 2">
    <name type="scientific">Bacillus thuringiensis T01-328</name>
    <dbReference type="NCBI Taxonomy" id="1324966"/>
    <lineage>
        <taxon>Bacteria</taxon>
        <taxon>Bacillati</taxon>
        <taxon>Bacillota</taxon>
        <taxon>Bacilli</taxon>
        <taxon>Bacillales</taxon>
        <taxon>Bacillaceae</taxon>
        <taxon>Bacillus</taxon>
        <taxon>Bacillus cereus group</taxon>
    </lineage>
</organism>
<comment type="caution">
    <text evidence="1">The sequence shown here is derived from an EMBL/GenBank/DDBJ whole genome shotgun (WGS) entry which is preliminary data.</text>
</comment>
<name>A0AAN4KN77_BACTU</name>
<reference evidence="1 2" key="1">
    <citation type="journal article" date="2013" name="Genome Announc.">
        <title>Draft Genome Sequence of Bacillus thuringiensis var. thuringiensis Strain T01-328, a Brazilian Isolate That Produces a Soluble Pesticide Protein, Cry1Ia.</title>
        <authorList>
            <person name="Varani A.M."/>
            <person name="Lemos M.V."/>
            <person name="Fernandes C.C."/>
            <person name="Lemos E.G."/>
            <person name="Alves E.C."/>
            <person name="Desiderio J.A."/>
        </authorList>
    </citation>
    <scope>NUCLEOTIDE SEQUENCE [LARGE SCALE GENOMIC DNA]</scope>
    <source>
        <strain evidence="1 2">T01-328</strain>
    </source>
</reference>
<proteinExistence type="predicted"/>
<gene>
    <name evidence="1" type="ORF">BTCBT_005288</name>
</gene>
<sequence length="33" mass="4008">MEIMQGKFEKIEISKVLIKKRNMEDICFETLVY</sequence>
<dbReference type="EMBL" id="ARXZ02000014">
    <property type="protein sequence ID" value="ERH98538.1"/>
    <property type="molecule type" value="Genomic_DNA"/>
</dbReference>